<evidence type="ECO:0008006" key="4">
    <source>
        <dbReference type="Google" id="ProtNLM"/>
    </source>
</evidence>
<name>I3CJA0_9GAMM</name>
<keyword evidence="3" id="KW-1185">Reference proteome</keyword>
<dbReference type="SUPFAM" id="SSF53822">
    <property type="entry name" value="Periplasmic binding protein-like I"/>
    <property type="match status" value="1"/>
</dbReference>
<sequence length="382" mass="41789">MWSQPIKRTCFTLALLLSFTGSFAQAAHKIIVLAGSQSTATDGVTSPQAAQAMQEGVLKGMGLDYATDVTQYTLGAYTVELVSFYTDQHENPLISLSQDPEVFAIICQTSKECLPALDAKASKDILVITTVATNSDLAQGENILRLAPSNNLQGAALYQSLENEDIQKFAIVYEPTAYALNLYISIISSLFIDIVMDYPHPQFIGAFPLTDFLSLADSQKGMKATQVSQVLSLIKPDAVIYLGYEQGLQALTDANVGGNPDVTPTWYASDAVYPLTLMMGFSGLNIFSLYTPEVEDGESAYPQYYYGYDAGSFLKQLSTTYATTSPQRQAFLATAKETILNSNYSKTGDKYFGSADKHGRFIVESYDTQDNIYQEIITVSDY</sequence>
<dbReference type="Gene3D" id="3.40.50.2300">
    <property type="match status" value="1"/>
</dbReference>
<dbReference type="STRING" id="395493.BegalDRAFT_2860"/>
<accession>I3CJA0</accession>
<evidence type="ECO:0000313" key="2">
    <source>
        <dbReference type="EMBL" id="EIJ43693.1"/>
    </source>
</evidence>
<organism evidence="2 3">
    <name type="scientific">Beggiatoa alba B18LD</name>
    <dbReference type="NCBI Taxonomy" id="395493"/>
    <lineage>
        <taxon>Bacteria</taxon>
        <taxon>Pseudomonadati</taxon>
        <taxon>Pseudomonadota</taxon>
        <taxon>Gammaproteobacteria</taxon>
        <taxon>Thiotrichales</taxon>
        <taxon>Thiotrichaceae</taxon>
        <taxon>Beggiatoa</taxon>
    </lineage>
</organism>
<dbReference type="InterPro" id="IPR028082">
    <property type="entry name" value="Peripla_BP_I"/>
</dbReference>
<feature type="chain" id="PRO_5003669582" description="ABC-type branched-chain amino acid transport system, periplasmic component" evidence="1">
    <location>
        <begin position="27"/>
        <end position="382"/>
    </location>
</feature>
<keyword evidence="1" id="KW-0732">Signal</keyword>
<dbReference type="CDD" id="cd06268">
    <property type="entry name" value="PBP1_ABC_transporter_LIVBP-like"/>
    <property type="match status" value="1"/>
</dbReference>
<evidence type="ECO:0000313" key="3">
    <source>
        <dbReference type="Proteomes" id="UP000005744"/>
    </source>
</evidence>
<dbReference type="Proteomes" id="UP000005744">
    <property type="component" value="Unassembled WGS sequence"/>
</dbReference>
<dbReference type="AlphaFoldDB" id="I3CJA0"/>
<dbReference type="EMBL" id="JH600070">
    <property type="protein sequence ID" value="EIJ43693.1"/>
    <property type="molecule type" value="Genomic_DNA"/>
</dbReference>
<evidence type="ECO:0000256" key="1">
    <source>
        <dbReference type="SAM" id="SignalP"/>
    </source>
</evidence>
<reference evidence="2 3" key="1">
    <citation type="submission" date="2011-11" db="EMBL/GenBank/DDBJ databases">
        <title>Improved High-Quality Draft sequence of Beggiatoa alba B18lD.</title>
        <authorList>
            <consortium name="US DOE Joint Genome Institute"/>
            <person name="Lucas S."/>
            <person name="Han J."/>
            <person name="Lapidus A."/>
            <person name="Cheng J.-F."/>
            <person name="Goodwin L."/>
            <person name="Pitluck S."/>
            <person name="Peters L."/>
            <person name="Mikhailova N."/>
            <person name="Held B."/>
            <person name="Detter J.C."/>
            <person name="Han C."/>
            <person name="Tapia R."/>
            <person name="Land M."/>
            <person name="Hauser L."/>
            <person name="Kyrpides N."/>
            <person name="Ivanova N."/>
            <person name="Pagani I."/>
            <person name="Samuel K."/>
            <person name="Teske A."/>
            <person name="Mueller J."/>
            <person name="Woyke T."/>
        </authorList>
    </citation>
    <scope>NUCLEOTIDE SEQUENCE [LARGE SCALE GENOMIC DNA]</scope>
    <source>
        <strain evidence="2 3">B18LD</strain>
    </source>
</reference>
<dbReference type="OrthoDB" id="9843583at2"/>
<protein>
    <recommendedName>
        <fullName evidence="4">ABC-type branched-chain amino acid transport system, periplasmic component</fullName>
    </recommendedName>
</protein>
<dbReference type="HOGENOM" id="CLU_722920_0_0_6"/>
<gene>
    <name evidence="2" type="ORF">BegalDRAFT_2860</name>
</gene>
<feature type="signal peptide" evidence="1">
    <location>
        <begin position="1"/>
        <end position="26"/>
    </location>
</feature>
<dbReference type="RefSeq" id="WP_002691086.1">
    <property type="nucleotide sequence ID" value="NZ_JH600070.1"/>
</dbReference>
<proteinExistence type="predicted"/>